<gene>
    <name evidence="2" type="ORF">KYN89_09290</name>
</gene>
<proteinExistence type="predicted"/>
<accession>A0ABS7PDT4</accession>
<evidence type="ECO:0000313" key="2">
    <source>
        <dbReference type="EMBL" id="MBY8337243.1"/>
    </source>
</evidence>
<evidence type="ECO:0000313" key="3">
    <source>
        <dbReference type="Proteomes" id="UP000759298"/>
    </source>
</evidence>
<dbReference type="EMBL" id="JAHWXP010000002">
    <property type="protein sequence ID" value="MBY8337243.1"/>
    <property type="molecule type" value="Genomic_DNA"/>
</dbReference>
<protein>
    <submittedName>
        <fullName evidence="2">Heavy-metal-associated domain-containing protein</fullName>
    </submittedName>
</protein>
<keyword evidence="3" id="KW-1185">Reference proteome</keyword>
<evidence type="ECO:0000256" key="1">
    <source>
        <dbReference type="SAM" id="Coils"/>
    </source>
</evidence>
<keyword evidence="1" id="KW-0175">Coiled coil</keyword>
<sequence>MTLPASPFARIAIACLALCGLGAALYGGWVNAQVEGDRGIAPLMVSTDINVGGIEVNVTADNPEEARQKGWQEAQRKAWEKLGGPDISDSQLQGLVSAIVIQHEETGPKRYVATLGVTFDRQRAAGYLGRSGETQRSAPILLLPVTVSAGTELMYEQANPWQRAWAEYQPGASRVDYVRPAGQAGESLLLTYGQTGRRSRNWWATILDQFGAADVLVPIAQLHYVYPGGPVEGRFVARHGPDDEYLGSFSLRANSPRELPAMLNRAVERFDEMFVKALADGTIRPDKTLGRSSGMMDRDIARLIEQSRAILAQAEAARNRAATEEENVADANAAQADAAAGGDAPSIINLFINFPTPDAASFEAGLNTVRGTPGVRGASIGSAAIGGTSVLSVTYEGTIEELVGALAQRGYNVQRAGNSLNISR</sequence>
<dbReference type="Proteomes" id="UP000759298">
    <property type="component" value="Unassembled WGS sequence"/>
</dbReference>
<comment type="caution">
    <text evidence="2">The sequence shown here is derived from an EMBL/GenBank/DDBJ whole genome shotgun (WGS) entry which is preliminary data.</text>
</comment>
<reference evidence="2 3" key="1">
    <citation type="submission" date="2021-07" db="EMBL/GenBank/DDBJ databases">
        <title>Alteriqipengyuania abyssalis NZ-12B nov, sp.nov isolated from deep sea sponge in pacific ocean.</title>
        <authorList>
            <person name="Tareen S."/>
            <person name="Wink J."/>
        </authorList>
    </citation>
    <scope>NUCLEOTIDE SEQUENCE [LARGE SCALE GENOMIC DNA]</scope>
    <source>
        <strain evidence="2 3">NZ-12B</strain>
    </source>
</reference>
<organism evidence="2 3">
    <name type="scientific">Alteriqipengyuania abyssalis</name>
    <dbReference type="NCBI Taxonomy" id="2860200"/>
    <lineage>
        <taxon>Bacteria</taxon>
        <taxon>Pseudomonadati</taxon>
        <taxon>Pseudomonadota</taxon>
        <taxon>Alphaproteobacteria</taxon>
        <taxon>Sphingomonadales</taxon>
        <taxon>Erythrobacteraceae</taxon>
        <taxon>Alteriqipengyuania</taxon>
    </lineage>
</organism>
<name>A0ABS7PDT4_9SPHN</name>
<dbReference type="RefSeq" id="WP_222824782.1">
    <property type="nucleotide sequence ID" value="NZ_JAHWXP010000002.1"/>
</dbReference>
<feature type="coiled-coil region" evidence="1">
    <location>
        <begin position="300"/>
        <end position="334"/>
    </location>
</feature>